<accession>A0A4P9CA71</accession>
<reference evidence="2 3" key="1">
    <citation type="submission" date="2018-05" db="EMBL/GenBank/DDBJ databases">
        <title>Genome comparison of Eubacterium sp.</title>
        <authorList>
            <person name="Feng Y."/>
            <person name="Sanchez-Andrea I."/>
            <person name="Stams A.J.M."/>
            <person name="De Vos W.M."/>
        </authorList>
    </citation>
    <scope>NUCLEOTIDE SEQUENCE [LARGE SCALE GENOMIC DNA]</scope>
    <source>
        <strain evidence="2 3">YI</strain>
    </source>
</reference>
<dbReference type="Proteomes" id="UP000218387">
    <property type="component" value="Chromosome"/>
</dbReference>
<evidence type="ECO:0000256" key="1">
    <source>
        <dbReference type="SAM" id="SignalP"/>
    </source>
</evidence>
<name>A0A4P9CA71_EUBML</name>
<keyword evidence="3" id="KW-1185">Reference proteome</keyword>
<evidence type="ECO:0000313" key="3">
    <source>
        <dbReference type="Proteomes" id="UP000218387"/>
    </source>
</evidence>
<proteinExistence type="predicted"/>
<organism evidence="2 3">
    <name type="scientific">Eubacterium maltosivorans</name>
    <dbReference type="NCBI Taxonomy" id="2041044"/>
    <lineage>
        <taxon>Bacteria</taxon>
        <taxon>Bacillati</taxon>
        <taxon>Bacillota</taxon>
        <taxon>Clostridia</taxon>
        <taxon>Eubacteriales</taxon>
        <taxon>Eubacteriaceae</taxon>
        <taxon>Eubacterium</taxon>
    </lineage>
</organism>
<dbReference type="EMBL" id="CP029487">
    <property type="protein sequence ID" value="QCT72459.1"/>
    <property type="molecule type" value="Genomic_DNA"/>
</dbReference>
<dbReference type="KEGG" id="emt:CPZ25_014330"/>
<evidence type="ECO:0000313" key="2">
    <source>
        <dbReference type="EMBL" id="QCT72459.1"/>
    </source>
</evidence>
<gene>
    <name evidence="2" type="ORF">CPZ25_014330</name>
</gene>
<protein>
    <submittedName>
        <fullName evidence="2">Uncharacterized protein</fullName>
    </submittedName>
</protein>
<sequence length="190" mass="19805">MKKKTSLWISGITTVAMLAVAVGSFAAWDTLTDKTMNFTATSSEPAALSAEADSSYNNTTKLIPEENAANPVNNTTGAADDIVVGKVNAYLTGADSTTKVNWNGKVSIGDAENADDFTVSLQPLDADGNDSGSVLANNAEVTGISSNSTTPTKYAVHLKFAKDSKEIDGTTLGNLDDIKVDVTFTATKTK</sequence>
<feature type="chain" id="PRO_5020272726" evidence="1">
    <location>
        <begin position="27"/>
        <end position="190"/>
    </location>
</feature>
<dbReference type="RefSeq" id="WP_096919061.1">
    <property type="nucleotide sequence ID" value="NZ_CP029487.1"/>
</dbReference>
<keyword evidence="1" id="KW-0732">Signal</keyword>
<dbReference type="AlphaFoldDB" id="A0A4P9CA71"/>
<feature type="signal peptide" evidence="1">
    <location>
        <begin position="1"/>
        <end position="26"/>
    </location>
</feature>